<feature type="non-terminal residue" evidence="1">
    <location>
        <position position="46"/>
    </location>
</feature>
<gene>
    <name evidence="2" type="ORF">AVEN_200124_1</name>
    <name evidence="1" type="ORF">AVEN_30253_1</name>
</gene>
<evidence type="ECO:0000313" key="3">
    <source>
        <dbReference type="Proteomes" id="UP000499080"/>
    </source>
</evidence>
<dbReference type="EMBL" id="BGPR01124583">
    <property type="protein sequence ID" value="GBN29990.1"/>
    <property type="molecule type" value="Genomic_DNA"/>
</dbReference>
<dbReference type="Proteomes" id="UP000499080">
    <property type="component" value="Unassembled WGS sequence"/>
</dbReference>
<organism evidence="1 3">
    <name type="scientific">Araneus ventricosus</name>
    <name type="common">Orbweaver spider</name>
    <name type="synonym">Epeira ventricosa</name>
    <dbReference type="NCBI Taxonomy" id="182803"/>
    <lineage>
        <taxon>Eukaryota</taxon>
        <taxon>Metazoa</taxon>
        <taxon>Ecdysozoa</taxon>
        <taxon>Arthropoda</taxon>
        <taxon>Chelicerata</taxon>
        <taxon>Arachnida</taxon>
        <taxon>Araneae</taxon>
        <taxon>Araneomorphae</taxon>
        <taxon>Entelegynae</taxon>
        <taxon>Araneoidea</taxon>
        <taxon>Araneidae</taxon>
        <taxon>Araneus</taxon>
    </lineage>
</organism>
<comment type="caution">
    <text evidence="1">The sequence shown here is derived from an EMBL/GenBank/DDBJ whole genome shotgun (WGS) entry which is preliminary data.</text>
</comment>
<proteinExistence type="predicted"/>
<protein>
    <submittedName>
        <fullName evidence="1">Uncharacterized protein</fullName>
    </submittedName>
</protein>
<sequence length="46" mass="5438">MDLYMHISWKSILNILKAKKEQLWPSDNVLALEPVGSSFKLRFHRP</sequence>
<keyword evidence="3" id="KW-1185">Reference proteome</keyword>
<evidence type="ECO:0000313" key="2">
    <source>
        <dbReference type="EMBL" id="GBN30014.1"/>
    </source>
</evidence>
<evidence type="ECO:0000313" key="1">
    <source>
        <dbReference type="EMBL" id="GBN29990.1"/>
    </source>
</evidence>
<accession>A0A4Y2MUD8</accession>
<reference evidence="1 3" key="1">
    <citation type="journal article" date="2019" name="Sci. Rep.">
        <title>Orb-weaving spider Araneus ventricosus genome elucidates the spidroin gene catalogue.</title>
        <authorList>
            <person name="Kono N."/>
            <person name="Nakamura H."/>
            <person name="Ohtoshi R."/>
            <person name="Moran D.A.P."/>
            <person name="Shinohara A."/>
            <person name="Yoshida Y."/>
            <person name="Fujiwara M."/>
            <person name="Mori M."/>
            <person name="Tomita M."/>
            <person name="Arakawa K."/>
        </authorList>
    </citation>
    <scope>NUCLEOTIDE SEQUENCE [LARGE SCALE GENOMIC DNA]</scope>
</reference>
<dbReference type="EMBL" id="BGPR01124593">
    <property type="protein sequence ID" value="GBN30014.1"/>
    <property type="molecule type" value="Genomic_DNA"/>
</dbReference>
<name>A0A4Y2MUD8_ARAVE</name>
<dbReference type="AlphaFoldDB" id="A0A4Y2MUD8"/>